<feature type="transmembrane region" description="Helical" evidence="2">
    <location>
        <begin position="270"/>
        <end position="289"/>
    </location>
</feature>
<dbReference type="RefSeq" id="WP_184391259.1">
    <property type="nucleotide sequence ID" value="NZ_BAAAJD010000029.1"/>
</dbReference>
<feature type="transmembrane region" description="Helical" evidence="2">
    <location>
        <begin position="6"/>
        <end position="27"/>
    </location>
</feature>
<proteinExistence type="predicted"/>
<name>A0A7W8QJJ0_9ACTN</name>
<feature type="region of interest" description="Disordered" evidence="1">
    <location>
        <begin position="177"/>
        <end position="230"/>
    </location>
</feature>
<gene>
    <name evidence="3" type="ORF">HDA36_001650</name>
</gene>
<keyword evidence="2" id="KW-0472">Membrane</keyword>
<feature type="transmembrane region" description="Helical" evidence="2">
    <location>
        <begin position="237"/>
        <end position="258"/>
    </location>
</feature>
<feature type="transmembrane region" description="Helical" evidence="2">
    <location>
        <begin position="63"/>
        <end position="83"/>
    </location>
</feature>
<evidence type="ECO:0000256" key="2">
    <source>
        <dbReference type="SAM" id="Phobius"/>
    </source>
</evidence>
<protein>
    <submittedName>
        <fullName evidence="3">Uncharacterized protein</fullName>
    </submittedName>
</protein>
<keyword evidence="2" id="KW-1133">Transmembrane helix</keyword>
<dbReference type="AlphaFoldDB" id="A0A7W8QJJ0"/>
<sequence>MIVAFILACEVLFWVLVLGGLAVRYLLRMRRTSAVLLLLVPVLDVVLIAAIALHLAAGGTAEFGHGLGALYLGFTVAFGHSVIRWVDVRFAHRFADGPPPVRPPKKGAPAVRREVLGWLQTALGCALGAAALGGLILFTGDPERTAVLNGFFTPLAIVMFWNTVIAVWGIVEALSGGSGSGGERSEQPAPVAAAPVPAAPAPDPAAARPSAGPGAGAEPGPAAESGPRTERWGATTARWAGGVLLIVAAASFGAQSLLPLLGGEGFTPPQAQQLVQAGLGAALLAWGLTGRR</sequence>
<feature type="transmembrane region" description="Helical" evidence="2">
    <location>
        <begin position="34"/>
        <end position="57"/>
    </location>
</feature>
<feature type="transmembrane region" description="Helical" evidence="2">
    <location>
        <begin position="151"/>
        <end position="171"/>
    </location>
</feature>
<accession>A0A7W8QJJ0</accession>
<feature type="transmembrane region" description="Helical" evidence="2">
    <location>
        <begin position="115"/>
        <end position="139"/>
    </location>
</feature>
<feature type="compositionally biased region" description="Low complexity" evidence="1">
    <location>
        <begin position="204"/>
        <end position="226"/>
    </location>
</feature>
<dbReference type="Proteomes" id="UP000572635">
    <property type="component" value="Unassembled WGS sequence"/>
</dbReference>
<evidence type="ECO:0000313" key="3">
    <source>
        <dbReference type="EMBL" id="MBB5431566.1"/>
    </source>
</evidence>
<dbReference type="EMBL" id="JACHDB010000001">
    <property type="protein sequence ID" value="MBB5431566.1"/>
    <property type="molecule type" value="Genomic_DNA"/>
</dbReference>
<keyword evidence="4" id="KW-1185">Reference proteome</keyword>
<reference evidence="3 4" key="1">
    <citation type="submission" date="2020-08" db="EMBL/GenBank/DDBJ databases">
        <title>Sequencing the genomes of 1000 actinobacteria strains.</title>
        <authorList>
            <person name="Klenk H.-P."/>
        </authorList>
    </citation>
    <scope>NUCLEOTIDE SEQUENCE [LARGE SCALE GENOMIC DNA]</scope>
    <source>
        <strain evidence="3 4">DSM 44551</strain>
    </source>
</reference>
<keyword evidence="2" id="KW-0812">Transmembrane</keyword>
<organism evidence="3 4">
    <name type="scientific">Nocardiopsis composta</name>
    <dbReference type="NCBI Taxonomy" id="157465"/>
    <lineage>
        <taxon>Bacteria</taxon>
        <taxon>Bacillati</taxon>
        <taxon>Actinomycetota</taxon>
        <taxon>Actinomycetes</taxon>
        <taxon>Streptosporangiales</taxon>
        <taxon>Nocardiopsidaceae</taxon>
        <taxon>Nocardiopsis</taxon>
    </lineage>
</organism>
<evidence type="ECO:0000256" key="1">
    <source>
        <dbReference type="SAM" id="MobiDB-lite"/>
    </source>
</evidence>
<comment type="caution">
    <text evidence="3">The sequence shown here is derived from an EMBL/GenBank/DDBJ whole genome shotgun (WGS) entry which is preliminary data.</text>
</comment>
<evidence type="ECO:0000313" key="4">
    <source>
        <dbReference type="Proteomes" id="UP000572635"/>
    </source>
</evidence>